<feature type="domain" description="Oxidoreductase molybdopterin-binding" evidence="6">
    <location>
        <begin position="93"/>
        <end position="250"/>
    </location>
</feature>
<dbReference type="PROSITE" id="PS51318">
    <property type="entry name" value="TAT"/>
    <property type="match status" value="1"/>
</dbReference>
<dbReference type="OrthoDB" id="9795587at2"/>
<comment type="subunit">
    <text evidence="5">Heterodimer of a catalytic subunit (MsrP) and a heme-binding subunit (MsrQ).</text>
</comment>
<dbReference type="RefSeq" id="WP_110914062.1">
    <property type="nucleotide sequence ID" value="NZ_NKUF01000026.1"/>
</dbReference>
<evidence type="ECO:0000313" key="8">
    <source>
        <dbReference type="Proteomes" id="UP000248301"/>
    </source>
</evidence>
<dbReference type="GO" id="GO:0043546">
    <property type="term" value="F:molybdopterin cofactor binding"/>
    <property type="evidence" value="ECO:0007669"/>
    <property type="project" value="UniProtKB-UniRule"/>
</dbReference>
<comment type="similarity">
    <text evidence="5">Belongs to the MsrP family.</text>
</comment>
<proteinExistence type="inferred from homology"/>
<protein>
    <recommendedName>
        <fullName evidence="5">Protein-methionine-sulfoxide reductase catalytic subunit MsrP</fullName>
        <ecNumber evidence="5">1.8.5.-</ecNumber>
    </recommendedName>
</protein>
<comment type="caution">
    <text evidence="7">The sequence shown here is derived from an EMBL/GenBank/DDBJ whole genome shotgun (WGS) entry which is preliminary data.</text>
</comment>
<keyword evidence="1 5" id="KW-0500">Molybdenum</keyword>
<dbReference type="Pfam" id="PF00174">
    <property type="entry name" value="Oxidored_molyb"/>
    <property type="match status" value="1"/>
</dbReference>
<keyword evidence="4 5" id="KW-0560">Oxidoreductase</keyword>
<dbReference type="PANTHER" id="PTHR43032:SF3">
    <property type="entry name" value="PROTEIN-METHIONINE-SULFOXIDE REDUCTASE CATALYTIC SUBUNIT MSRP"/>
    <property type="match status" value="1"/>
</dbReference>
<dbReference type="InterPro" id="IPR000572">
    <property type="entry name" value="OxRdtase_Mopterin-bd_dom"/>
</dbReference>
<dbReference type="GO" id="GO:0030091">
    <property type="term" value="P:protein repair"/>
    <property type="evidence" value="ECO:0007669"/>
    <property type="project" value="UniProtKB-UniRule"/>
</dbReference>
<evidence type="ECO:0000256" key="5">
    <source>
        <dbReference type="HAMAP-Rule" id="MF_01206"/>
    </source>
</evidence>
<dbReference type="SUPFAM" id="SSF56524">
    <property type="entry name" value="Oxidoreductase molybdopterin-binding domain"/>
    <property type="match status" value="1"/>
</dbReference>
<comment type="PTM">
    <text evidence="5">Predicted to be exported by the Tat system. The position of the signal peptide cleavage has not been experimentally proven.</text>
</comment>
<feature type="binding site" evidence="5">
    <location>
        <begin position="232"/>
        <end position="234"/>
    </location>
    <ligand>
        <name>Mo-molybdopterin</name>
        <dbReference type="ChEBI" id="CHEBI:71302"/>
    </ligand>
</feature>
<dbReference type="InterPro" id="IPR022867">
    <property type="entry name" value="MsrP"/>
</dbReference>
<dbReference type="AlphaFoldDB" id="A0A318PRS1"/>
<name>A0A318PRS1_9PROT</name>
<evidence type="ECO:0000256" key="1">
    <source>
        <dbReference type="ARBA" id="ARBA00022505"/>
    </source>
</evidence>
<evidence type="ECO:0000313" key="7">
    <source>
        <dbReference type="EMBL" id="PYD62664.1"/>
    </source>
</evidence>
<dbReference type="GO" id="GO:0046872">
    <property type="term" value="F:metal ion binding"/>
    <property type="evidence" value="ECO:0007669"/>
    <property type="project" value="UniProtKB-KW"/>
</dbReference>
<feature type="binding site" evidence="5">
    <location>
        <position position="221"/>
    </location>
    <ligand>
        <name>Mo-molybdopterin</name>
        <dbReference type="ChEBI" id="CHEBI:71302"/>
    </ligand>
</feature>
<dbReference type="Proteomes" id="UP000248301">
    <property type="component" value="Unassembled WGS sequence"/>
</dbReference>
<comment type="catalytic activity">
    <reaction evidence="5">
        <text>L-methionyl-[protein] + a quinone + H2O = L-methionyl-(S)-S-oxide-[protein] + a quinol</text>
        <dbReference type="Rhea" id="RHEA:51292"/>
        <dbReference type="Rhea" id="RHEA-COMP:12313"/>
        <dbReference type="Rhea" id="RHEA-COMP:12315"/>
        <dbReference type="ChEBI" id="CHEBI:15377"/>
        <dbReference type="ChEBI" id="CHEBI:16044"/>
        <dbReference type="ChEBI" id="CHEBI:24646"/>
        <dbReference type="ChEBI" id="CHEBI:44120"/>
        <dbReference type="ChEBI" id="CHEBI:132124"/>
    </reaction>
</comment>
<comment type="catalytic activity">
    <reaction evidence="5">
        <text>L-methionyl-[protein] + a quinone + H2O = L-methionyl-(R)-S-oxide-[protein] + a quinol</text>
        <dbReference type="Rhea" id="RHEA:51296"/>
        <dbReference type="Rhea" id="RHEA-COMP:12313"/>
        <dbReference type="Rhea" id="RHEA-COMP:12314"/>
        <dbReference type="ChEBI" id="CHEBI:15377"/>
        <dbReference type="ChEBI" id="CHEBI:16044"/>
        <dbReference type="ChEBI" id="CHEBI:24646"/>
        <dbReference type="ChEBI" id="CHEBI:45764"/>
        <dbReference type="ChEBI" id="CHEBI:132124"/>
    </reaction>
</comment>
<keyword evidence="2 5" id="KW-0479">Metal-binding</keyword>
<comment type="cofactor">
    <cofactor evidence="5">
        <name>Mo-molybdopterin</name>
        <dbReference type="ChEBI" id="CHEBI:71302"/>
    </cofactor>
    <text evidence="5">Binds 1 Mo-molybdopterin (Mo-MPT) cofactor per subunit.</text>
</comment>
<dbReference type="NCBIfam" id="NF003767">
    <property type="entry name" value="PRK05363.1"/>
    <property type="match status" value="1"/>
</dbReference>
<comment type="function">
    <text evidence="5">Part of the MsrPQ system that repairs oxidized periplasmic proteins containing methionine sulfoxide residues (Met-O), using respiratory chain electrons. Thus protects these proteins from oxidative-stress damage caused by reactive species of oxygen and chlorine generated by the host defense mechanisms. MsrPQ is essential for the maintenance of envelope integrity under bleach stress, rescuing a wide series of structurally unrelated periplasmic proteins from methionine oxidation. The catalytic subunit MsrP is non-stereospecific, being able to reduce both (R-) and (S-) diastereoisomers of methionine sulfoxide.</text>
</comment>
<reference evidence="7 8" key="1">
    <citation type="submission" date="2017-07" db="EMBL/GenBank/DDBJ databases">
        <title>A draft genome sequence of Gluconacetobacter entanii LTH 4560.</title>
        <authorList>
            <person name="Skraban J."/>
            <person name="Cleenwerck I."/>
            <person name="Vandamme P."/>
            <person name="Trcek J."/>
        </authorList>
    </citation>
    <scope>NUCLEOTIDE SEQUENCE [LARGE SCALE GENOMIC DNA]</scope>
    <source>
        <strain evidence="7 8">LTH 4560</strain>
    </source>
</reference>
<evidence type="ECO:0000259" key="6">
    <source>
        <dbReference type="Pfam" id="PF00174"/>
    </source>
</evidence>
<feature type="binding site" evidence="5">
    <location>
        <position position="73"/>
    </location>
    <ligand>
        <name>Mo-molybdopterin</name>
        <dbReference type="ChEBI" id="CHEBI:71302"/>
    </ligand>
</feature>
<evidence type="ECO:0000256" key="3">
    <source>
        <dbReference type="ARBA" id="ARBA00022729"/>
    </source>
</evidence>
<feature type="binding site" evidence="5">
    <location>
        <position position="166"/>
    </location>
    <ligand>
        <name>Mo-molybdopterin</name>
        <dbReference type="ChEBI" id="CHEBI:71302"/>
    </ligand>
</feature>
<dbReference type="HAMAP" id="MF_01206">
    <property type="entry name" value="MsrP"/>
    <property type="match status" value="1"/>
</dbReference>
<keyword evidence="3 5" id="KW-0732">Signal</keyword>
<evidence type="ECO:0000256" key="2">
    <source>
        <dbReference type="ARBA" id="ARBA00022723"/>
    </source>
</evidence>
<dbReference type="PANTHER" id="PTHR43032">
    <property type="entry name" value="PROTEIN-METHIONINE-SULFOXIDE REDUCTASE"/>
    <property type="match status" value="1"/>
</dbReference>
<dbReference type="GO" id="GO:0016672">
    <property type="term" value="F:oxidoreductase activity, acting on a sulfur group of donors, quinone or similar compound as acceptor"/>
    <property type="evidence" value="ECO:0007669"/>
    <property type="project" value="UniProtKB-UniRule"/>
</dbReference>
<dbReference type="InterPro" id="IPR006311">
    <property type="entry name" value="TAT_signal"/>
</dbReference>
<feature type="binding site" evidence="5">
    <location>
        <begin position="76"/>
        <end position="77"/>
    </location>
    <ligand>
        <name>Mo-molybdopterin</name>
        <dbReference type="ChEBI" id="CHEBI:71302"/>
    </ligand>
</feature>
<dbReference type="EC" id="1.8.5.-" evidence="5"/>
<organism evidence="7 8">
    <name type="scientific">Gluconacetobacter entanii</name>
    <dbReference type="NCBI Taxonomy" id="108528"/>
    <lineage>
        <taxon>Bacteria</taxon>
        <taxon>Pseudomonadati</taxon>
        <taxon>Pseudomonadota</taxon>
        <taxon>Alphaproteobacteria</taxon>
        <taxon>Acetobacterales</taxon>
        <taxon>Acetobacteraceae</taxon>
        <taxon>Gluconacetobacter</taxon>
    </lineage>
</organism>
<evidence type="ECO:0000256" key="4">
    <source>
        <dbReference type="ARBA" id="ARBA00023002"/>
    </source>
</evidence>
<sequence>MARWSYPRPPSSEITPHAAWLSRRHFMAAASSATLAAPFGHAGPAMAAALHTLPGPYQAAETPTPLEDVTHYNNFYEFGMGKSDPSTYGGAFRPRPWTLSVEGLVERPRVWDIDRLMAEMPLEERLYRMRCVEAWSMVIPWDGFALAALLKQAQPLGSARYVAFESVLRPGEMPGQRNLLDALPWPYVEGLRLDEAMHPLTFLAVGLYGQTLPNQNGAPVRLVVPWKYGFKGIKSVTRIRLVEQMPTTTWNRMAPSEYGFFANVNPDVDHPRWSQATERVIGAGGFFGGGRKRTQMFNGYGEQVAGLYGQMNLRTHF</sequence>
<accession>A0A318PRS1</accession>
<feature type="binding site" evidence="5">
    <location>
        <position position="216"/>
    </location>
    <ligand>
        <name>Mo-molybdopterin</name>
        <dbReference type="ChEBI" id="CHEBI:71302"/>
    </ligand>
</feature>
<dbReference type="Gene3D" id="3.90.420.10">
    <property type="entry name" value="Oxidoreductase, molybdopterin-binding domain"/>
    <property type="match status" value="1"/>
</dbReference>
<dbReference type="InterPro" id="IPR036374">
    <property type="entry name" value="OxRdtase_Mopterin-bd_sf"/>
</dbReference>
<feature type="binding site" evidence="5">
    <location>
        <position position="131"/>
    </location>
    <ligand>
        <name>Mo-molybdopterin</name>
        <dbReference type="ChEBI" id="CHEBI:71302"/>
    </ligand>
    <ligandPart>
        <name>Mo</name>
        <dbReference type="ChEBI" id="CHEBI:28685"/>
    </ligandPart>
</feature>
<gene>
    <name evidence="5" type="primary">msrP</name>
    <name evidence="7" type="ORF">CFR72_11315</name>
</gene>
<dbReference type="EMBL" id="NKUF01000026">
    <property type="protein sequence ID" value="PYD62664.1"/>
    <property type="molecule type" value="Genomic_DNA"/>
</dbReference>